<comment type="caution">
    <text evidence="5">The sequence shown here is derived from an EMBL/GenBank/DDBJ whole genome shotgun (WGS) entry which is preliminary data.</text>
</comment>
<organism evidence="5 6">
    <name type="scientific">Rubrivivax rivuli</name>
    <dbReference type="NCBI Taxonomy" id="1862385"/>
    <lineage>
        <taxon>Bacteria</taxon>
        <taxon>Pseudomonadati</taxon>
        <taxon>Pseudomonadota</taxon>
        <taxon>Betaproteobacteria</taxon>
        <taxon>Burkholderiales</taxon>
        <taxon>Sphaerotilaceae</taxon>
        <taxon>Rubrivivax</taxon>
    </lineage>
</organism>
<keyword evidence="1 3" id="KW-0732">Signal</keyword>
<dbReference type="CDD" id="cd04818">
    <property type="entry name" value="PA_subtilisin_1"/>
    <property type="match status" value="1"/>
</dbReference>
<sequence length="479" mass="48700">MSASKRFSLKALLGAAAFAGALVTTGQAHAAATIIINNINAPGVGFNDPTPATPVGGNTGTTVGQQRLIAFTYAANIWGATLTSNVPIVINAQFTPLTCSATSGVLGSAGATQIFRDFAGATKPATWFNYALANKLAGADLGAPPAPQINSNFNSNLGTTGCLQASGWYYGLDSNEGTLIDFVAVLQHEMAHGLGFQTFTNGSSGAQNGGFPAIWDHFLFGTAAGKLWKDMTNAERAASAISVNGLVWTGANVNAALPSVLRMGQAAIVVSGAGAGSAVGTYIAGDSTLGPAVLGPSISGQIMPVVEQGTGTGAGCLPFNDANTRAVNGRIALIDRGICGFAIKAKNAQNAGAIGVIIVNNTTGALAPGGSDATVTIPVLGMTQADGTIIKSALNTRSRARSGVTASFTVVGTQYTGADPLGRALMFAPNPFQGGSSVSHFDSSMFRNQLMEPAINPDLTQSVLPPIDLTFRLFQDIGW</sequence>
<dbReference type="OrthoDB" id="614750at2"/>
<dbReference type="InterPro" id="IPR046450">
    <property type="entry name" value="PA_dom_sf"/>
</dbReference>
<feature type="chain" id="PRO_5019327162" evidence="3">
    <location>
        <begin position="31"/>
        <end position="479"/>
    </location>
</feature>
<dbReference type="SUPFAM" id="SSF52025">
    <property type="entry name" value="PA domain"/>
    <property type="match status" value="1"/>
</dbReference>
<evidence type="ECO:0000256" key="1">
    <source>
        <dbReference type="ARBA" id="ARBA00022729"/>
    </source>
</evidence>
<dbReference type="RefSeq" id="WP_128229843.1">
    <property type="nucleotide sequence ID" value="NZ_SACR01000005.1"/>
</dbReference>
<dbReference type="PANTHER" id="PTHR22702:SF1">
    <property type="entry name" value="PROTEASE-ASSOCIATED DOMAIN-CONTAINING PROTEIN 1"/>
    <property type="match status" value="1"/>
</dbReference>
<evidence type="ECO:0000313" key="5">
    <source>
        <dbReference type="EMBL" id="RVU44295.1"/>
    </source>
</evidence>
<evidence type="ECO:0000256" key="3">
    <source>
        <dbReference type="SAM" id="SignalP"/>
    </source>
</evidence>
<reference evidence="5 6" key="1">
    <citation type="submission" date="2019-01" db="EMBL/GenBank/DDBJ databases">
        <authorList>
            <person name="Chen W.-M."/>
        </authorList>
    </citation>
    <scope>NUCLEOTIDE SEQUENCE [LARGE SCALE GENOMIC DNA]</scope>
    <source>
        <strain evidence="5 6">KYPY4</strain>
    </source>
</reference>
<feature type="signal peptide" evidence="3">
    <location>
        <begin position="1"/>
        <end position="30"/>
    </location>
</feature>
<protein>
    <submittedName>
        <fullName evidence="5">Peptidase</fullName>
    </submittedName>
</protein>
<name>A0A437RC10_9BURK</name>
<dbReference type="AlphaFoldDB" id="A0A437RC10"/>
<evidence type="ECO:0000259" key="4">
    <source>
        <dbReference type="Pfam" id="PF02225"/>
    </source>
</evidence>
<evidence type="ECO:0000256" key="2">
    <source>
        <dbReference type="ARBA" id="ARBA00023180"/>
    </source>
</evidence>
<accession>A0A437RC10</accession>
<keyword evidence="6" id="KW-1185">Reference proteome</keyword>
<proteinExistence type="predicted"/>
<dbReference type="PANTHER" id="PTHR22702">
    <property type="entry name" value="PROTEASE-ASSOCIATED DOMAIN-CONTAINING PROTEIN"/>
    <property type="match status" value="1"/>
</dbReference>
<dbReference type="InterPro" id="IPR003137">
    <property type="entry name" value="PA_domain"/>
</dbReference>
<evidence type="ECO:0000313" key="6">
    <source>
        <dbReference type="Proteomes" id="UP000285575"/>
    </source>
</evidence>
<dbReference type="Proteomes" id="UP000285575">
    <property type="component" value="Unassembled WGS sequence"/>
</dbReference>
<dbReference type="Gene3D" id="3.50.30.30">
    <property type="match status" value="1"/>
</dbReference>
<keyword evidence="2" id="KW-0325">Glycoprotein</keyword>
<dbReference type="EMBL" id="SACR01000005">
    <property type="protein sequence ID" value="RVU44295.1"/>
    <property type="molecule type" value="Genomic_DNA"/>
</dbReference>
<dbReference type="Pfam" id="PF02225">
    <property type="entry name" value="PA"/>
    <property type="match status" value="1"/>
</dbReference>
<gene>
    <name evidence="5" type="ORF">EOE66_16570</name>
</gene>
<feature type="domain" description="PA" evidence="4">
    <location>
        <begin position="304"/>
        <end position="389"/>
    </location>
</feature>